<dbReference type="PANTHER" id="PTHR46087:SF11">
    <property type="entry name" value="PROTEIN SEMI-ROLLED LEAF 2"/>
    <property type="match status" value="1"/>
</dbReference>
<name>A0A5N6NTN2_9ASTR</name>
<reference evidence="1 2" key="1">
    <citation type="submission" date="2019-05" db="EMBL/GenBank/DDBJ databases">
        <title>Mikania micrantha, genome provides insights into the molecular mechanism of rapid growth.</title>
        <authorList>
            <person name="Liu B."/>
        </authorList>
    </citation>
    <scope>NUCLEOTIDE SEQUENCE [LARGE SCALE GENOMIC DNA]</scope>
    <source>
        <strain evidence="1">NLD-2019</strain>
        <tissue evidence="1">Leaf</tissue>
    </source>
</reference>
<evidence type="ECO:0000313" key="2">
    <source>
        <dbReference type="Proteomes" id="UP000326396"/>
    </source>
</evidence>
<dbReference type="PANTHER" id="PTHR46087">
    <property type="entry name" value="PUTATIVE, EXPRESSED-RELATED"/>
    <property type="match status" value="1"/>
</dbReference>
<protein>
    <submittedName>
        <fullName evidence="1">Uncharacterized protein</fullName>
    </submittedName>
</protein>
<dbReference type="SUPFAM" id="SSF48371">
    <property type="entry name" value="ARM repeat"/>
    <property type="match status" value="1"/>
</dbReference>
<organism evidence="1 2">
    <name type="scientific">Mikania micrantha</name>
    <name type="common">bitter vine</name>
    <dbReference type="NCBI Taxonomy" id="192012"/>
    <lineage>
        <taxon>Eukaryota</taxon>
        <taxon>Viridiplantae</taxon>
        <taxon>Streptophyta</taxon>
        <taxon>Embryophyta</taxon>
        <taxon>Tracheophyta</taxon>
        <taxon>Spermatophyta</taxon>
        <taxon>Magnoliopsida</taxon>
        <taxon>eudicotyledons</taxon>
        <taxon>Gunneridae</taxon>
        <taxon>Pentapetalae</taxon>
        <taxon>asterids</taxon>
        <taxon>campanulids</taxon>
        <taxon>Asterales</taxon>
        <taxon>Asteraceae</taxon>
        <taxon>Asteroideae</taxon>
        <taxon>Heliantheae alliance</taxon>
        <taxon>Eupatorieae</taxon>
        <taxon>Mikania</taxon>
    </lineage>
</organism>
<sequence>MGVISRKLFPACVNMCVCCPSLRSRSRQPVKRYKKLLAEIFPKSLGDSPNERKIAKLCEYAAKNPFRIPKIAKYLEERCYKELRLDHVQLVIVITEVYSKLICMCKEQMAYFAVNLMNVSIELLDDTKRDMVQIIGCQTLVRFIYSQVDGTYTYNLENLVQKVCMLARKHEEDEKPRLRAASLQCLSAMIWFMTEFSHIFSDFDEIVHVILSNYELNTNTSQDDDRGEAHHNWVDEVVRCEGKGAINETNSSYMTVKPRVEKKDPSLLTREEAETPKIWAQICIQRMVELAKESTTMRRILDPMFVYFDTNRQWVPPHGLGLLVLSDMAYFVESPENKQLIVASVVHHLDHKNVLHDPELKSYVIQTTTALARQVRSEVALKDIGYVSDLCRHLRKSLQATAESIREQELLNTLLQSSIEDCLLEIAKGIADSRPLFDVMSTTLENLPPSHIVARATTGSMIILAHMIVVASVSSNVQQVFPEGLLLQLIKLMLHPDVEMRFSGHQIFSVLLIPNSNHLRRDASNHTRRWSSDSASVFAMVTSLLNKLQKEEDGTGVERTEDCIQVEKENTEAERKNVLGHKKSPNFQKISSITVGEMALSNAESSVMKFSEDQITQLLSAFWIQANLPDNSLQNIETLAYSFCLTLISLRLKNPNDYLVVRIFQLPLSLLKTSMDHSNGVLCAAHQRSLLTLSTAMLMFAAKMYQISDIADVLKPALKSDVDNYLGISDDFQVYVKPQTNVKEYSSDHDNQRAAALLVELQRKMSRSYVTIVDILVQKLSSIIQMGTAELRIQLLETFMPDDAMFGPESMLHLEHSHRVGHSKESLSFDTDLHTNSLVEDDAASESSVSDLSRFISKSPTQSSMSHVISIKQLLESALEAAGQVAGASVSTSPLPFSAMAGQCEALGTDSRKKLSTWLSHANSDTKLAADSGARGGQNSNLMKILGEDELVRAGMSSHHAHKVASSIPVIPVMYCELYQRHLVSLAKHGEHYLRHATRTVRECGEELHDDLLVGRLERHVEEPSPRCLLPDPPLGALSLACLAEDLLVNGLLPTDPHGAKLGAPS</sequence>
<keyword evidence="2" id="KW-1185">Reference proteome</keyword>
<dbReference type="AlphaFoldDB" id="A0A5N6NTN2"/>
<dbReference type="Pfam" id="PF21052">
    <property type="entry name" value="EFR3_ARM"/>
    <property type="match status" value="1"/>
</dbReference>
<dbReference type="Proteomes" id="UP000326396">
    <property type="component" value="Linkage Group LG17"/>
</dbReference>
<dbReference type="InterPro" id="IPR049152">
    <property type="entry name" value="EFR3-like_ARM"/>
</dbReference>
<dbReference type="InterPro" id="IPR016024">
    <property type="entry name" value="ARM-type_fold"/>
</dbReference>
<evidence type="ECO:0000313" key="1">
    <source>
        <dbReference type="EMBL" id="KAD5317934.1"/>
    </source>
</evidence>
<proteinExistence type="predicted"/>
<comment type="caution">
    <text evidence="1">The sequence shown here is derived from an EMBL/GenBank/DDBJ whole genome shotgun (WGS) entry which is preliminary data.</text>
</comment>
<accession>A0A5N6NTN2</accession>
<gene>
    <name evidence="1" type="ORF">E3N88_17880</name>
</gene>
<dbReference type="OrthoDB" id="19232at2759"/>
<dbReference type="InterPro" id="IPR055296">
    <property type="entry name" value="SRL2-like"/>
</dbReference>
<dbReference type="EMBL" id="SZYD01000009">
    <property type="protein sequence ID" value="KAD5317934.1"/>
    <property type="molecule type" value="Genomic_DNA"/>
</dbReference>